<evidence type="ECO:0000256" key="4">
    <source>
        <dbReference type="PROSITE-ProRule" id="PRU00473"/>
    </source>
</evidence>
<evidence type="ECO:0000256" key="2">
    <source>
        <dbReference type="ARBA" id="ARBA00023136"/>
    </source>
</evidence>
<evidence type="ECO:0000256" key="1">
    <source>
        <dbReference type="ARBA" id="ARBA00004442"/>
    </source>
</evidence>
<keyword evidence="3" id="KW-0998">Cell outer membrane</keyword>
<comment type="caution">
    <text evidence="8">The sequence shown here is derived from an EMBL/GenBank/DDBJ whole genome shotgun (WGS) entry which is preliminary data.</text>
</comment>
<proteinExistence type="predicted"/>
<protein>
    <submittedName>
        <fullName evidence="8">OmpA/MotB</fullName>
    </submittedName>
</protein>
<feature type="chain" id="PRO_5008355051" evidence="6">
    <location>
        <begin position="25"/>
        <end position="240"/>
    </location>
</feature>
<dbReference type="PROSITE" id="PS51123">
    <property type="entry name" value="OMPA_2"/>
    <property type="match status" value="1"/>
</dbReference>
<sequence length="240" mass="25423">MRLARLALTSGIACSVLFGAAASAQTTDASGLEALGDDALVDELARRYDDALAASLDNNVTAANDSRHLWALEAKVQCAIALGYMKSSTRDAPSIRKCARAHDLMRRQAPPPVVQVAPPPPPPRRPDFCSDSGLVTVFFEFDSTEIQPDAMTILDTVAQQTGVCGWKALAVVGHTDQAGSDQYNMGLSEARAQVVAAALRAKVPAATQISVDAKGESNPRVPLADGTRSPENRRVEITVK</sequence>
<evidence type="ECO:0000256" key="6">
    <source>
        <dbReference type="SAM" id="SignalP"/>
    </source>
</evidence>
<evidence type="ECO:0000256" key="5">
    <source>
        <dbReference type="SAM" id="MobiDB-lite"/>
    </source>
</evidence>
<dbReference type="InterPro" id="IPR050330">
    <property type="entry name" value="Bact_OuterMem_StrucFunc"/>
</dbReference>
<dbReference type="PANTHER" id="PTHR30329">
    <property type="entry name" value="STATOR ELEMENT OF FLAGELLAR MOTOR COMPLEX"/>
    <property type="match status" value="1"/>
</dbReference>
<keyword evidence="2 4" id="KW-0472">Membrane</keyword>
<accession>A0A1A7BFL1</accession>
<feature type="compositionally biased region" description="Basic and acidic residues" evidence="5">
    <location>
        <begin position="228"/>
        <end position="240"/>
    </location>
</feature>
<evidence type="ECO:0000313" key="9">
    <source>
        <dbReference type="Proteomes" id="UP000092484"/>
    </source>
</evidence>
<evidence type="ECO:0000313" key="8">
    <source>
        <dbReference type="EMBL" id="OBV10197.1"/>
    </source>
</evidence>
<evidence type="ECO:0000256" key="3">
    <source>
        <dbReference type="ARBA" id="ARBA00023237"/>
    </source>
</evidence>
<reference evidence="8 9" key="1">
    <citation type="submission" date="2016-06" db="EMBL/GenBank/DDBJ databases">
        <title>Genome sequence of Porphyrobacter dokdonensis DSW-74.</title>
        <authorList>
            <person name="Kim J.F."/>
            <person name="Song J.Y."/>
        </authorList>
    </citation>
    <scope>NUCLEOTIDE SEQUENCE [LARGE SCALE GENOMIC DNA]</scope>
    <source>
        <strain evidence="8 9">DSW-74</strain>
    </source>
</reference>
<dbReference type="RefSeq" id="WP_068865551.1">
    <property type="nucleotide sequence ID" value="NZ_LZYB01000007.1"/>
</dbReference>
<gene>
    <name evidence="8" type="ORF">I603_2515</name>
</gene>
<feature type="domain" description="OmpA-like" evidence="7">
    <location>
        <begin position="126"/>
        <end position="240"/>
    </location>
</feature>
<keyword evidence="9" id="KW-1185">Reference proteome</keyword>
<dbReference type="InterPro" id="IPR006665">
    <property type="entry name" value="OmpA-like"/>
</dbReference>
<feature type="signal peptide" evidence="6">
    <location>
        <begin position="1"/>
        <end position="24"/>
    </location>
</feature>
<dbReference type="PRINTS" id="PR01021">
    <property type="entry name" value="OMPADOMAIN"/>
</dbReference>
<keyword evidence="6" id="KW-0732">Signal</keyword>
<dbReference type="AlphaFoldDB" id="A0A1A7BFL1"/>
<evidence type="ECO:0000259" key="7">
    <source>
        <dbReference type="PROSITE" id="PS51123"/>
    </source>
</evidence>
<organism evidence="8 9">
    <name type="scientific">Erythrobacter dokdonensis DSW-74</name>
    <dbReference type="NCBI Taxonomy" id="1300349"/>
    <lineage>
        <taxon>Bacteria</taxon>
        <taxon>Pseudomonadati</taxon>
        <taxon>Pseudomonadota</taxon>
        <taxon>Alphaproteobacteria</taxon>
        <taxon>Sphingomonadales</taxon>
        <taxon>Erythrobacteraceae</taxon>
        <taxon>Erythrobacter/Porphyrobacter group</taxon>
        <taxon>Erythrobacter</taxon>
    </lineage>
</organism>
<dbReference type="PANTHER" id="PTHR30329:SF21">
    <property type="entry name" value="LIPOPROTEIN YIAD-RELATED"/>
    <property type="match status" value="1"/>
</dbReference>
<dbReference type="InterPro" id="IPR036737">
    <property type="entry name" value="OmpA-like_sf"/>
</dbReference>
<dbReference type="GO" id="GO:0009279">
    <property type="term" value="C:cell outer membrane"/>
    <property type="evidence" value="ECO:0007669"/>
    <property type="project" value="UniProtKB-SubCell"/>
</dbReference>
<comment type="subcellular location">
    <subcellularLocation>
        <location evidence="1">Cell outer membrane</location>
    </subcellularLocation>
</comment>
<dbReference type="Proteomes" id="UP000092484">
    <property type="component" value="Unassembled WGS sequence"/>
</dbReference>
<dbReference type="Pfam" id="PF00691">
    <property type="entry name" value="OmpA"/>
    <property type="match status" value="1"/>
</dbReference>
<dbReference type="EMBL" id="LZYB01000007">
    <property type="protein sequence ID" value="OBV10197.1"/>
    <property type="molecule type" value="Genomic_DNA"/>
</dbReference>
<feature type="region of interest" description="Disordered" evidence="5">
    <location>
        <begin position="213"/>
        <end position="240"/>
    </location>
</feature>
<dbReference type="STRING" id="1300349.I603_2515"/>
<dbReference type="Gene3D" id="3.30.1330.60">
    <property type="entry name" value="OmpA-like domain"/>
    <property type="match status" value="1"/>
</dbReference>
<dbReference type="CDD" id="cd07185">
    <property type="entry name" value="OmpA_C-like"/>
    <property type="match status" value="1"/>
</dbReference>
<dbReference type="SUPFAM" id="SSF103088">
    <property type="entry name" value="OmpA-like"/>
    <property type="match status" value="1"/>
</dbReference>
<dbReference type="InterPro" id="IPR006664">
    <property type="entry name" value="OMP_bac"/>
</dbReference>
<name>A0A1A7BFL1_9SPHN</name>